<dbReference type="InterPro" id="IPR018044">
    <property type="entry name" value="Peptidase_S11"/>
</dbReference>
<keyword evidence="21" id="KW-1185">Reference proteome</keyword>
<dbReference type="Pfam" id="PF07943">
    <property type="entry name" value="PBP5_C"/>
    <property type="match status" value="1"/>
</dbReference>
<comment type="similarity">
    <text evidence="3 15">Belongs to the peptidase S11 family.</text>
</comment>
<evidence type="ECO:0000313" key="20">
    <source>
        <dbReference type="EMBL" id="CEJ06519.1"/>
    </source>
</evidence>
<dbReference type="Pfam" id="PF00768">
    <property type="entry name" value="Peptidase_S11"/>
    <property type="match status" value="1"/>
</dbReference>
<keyword evidence="11" id="KW-0961">Cell wall biogenesis/degradation</keyword>
<dbReference type="Proteomes" id="UP001071230">
    <property type="component" value="Unassembled WGS sequence"/>
</dbReference>
<evidence type="ECO:0000256" key="17">
    <source>
        <dbReference type="SAM" id="SignalP"/>
    </source>
</evidence>
<feature type="active site" evidence="13">
    <location>
        <position position="221"/>
    </location>
</feature>
<dbReference type="SUPFAM" id="SSF69189">
    <property type="entry name" value="Penicillin-binding protein associated domain"/>
    <property type="match status" value="1"/>
</dbReference>
<dbReference type="Gene3D" id="2.60.410.10">
    <property type="entry name" value="D-Ala-D-Ala carboxypeptidase, C-terminal domain"/>
    <property type="match status" value="1"/>
</dbReference>
<evidence type="ECO:0000256" key="5">
    <source>
        <dbReference type="ARBA" id="ARBA00022645"/>
    </source>
</evidence>
<evidence type="ECO:0000256" key="4">
    <source>
        <dbReference type="ARBA" id="ARBA00012448"/>
    </source>
</evidence>
<evidence type="ECO:0000256" key="7">
    <source>
        <dbReference type="ARBA" id="ARBA00022729"/>
    </source>
</evidence>
<dbReference type="GO" id="GO:0008360">
    <property type="term" value="P:regulation of cell shape"/>
    <property type="evidence" value="ECO:0007669"/>
    <property type="project" value="UniProtKB-KW"/>
</dbReference>
<evidence type="ECO:0000256" key="6">
    <source>
        <dbReference type="ARBA" id="ARBA00022670"/>
    </source>
</evidence>
<proteinExistence type="inferred from homology"/>
<feature type="active site" description="Proton acceptor" evidence="13">
    <location>
        <position position="169"/>
    </location>
</feature>
<evidence type="ECO:0000256" key="3">
    <source>
        <dbReference type="ARBA" id="ARBA00007164"/>
    </source>
</evidence>
<keyword evidence="7 17" id="KW-0732">Signal</keyword>
<feature type="domain" description="Peptidase S11 D-Ala-D-Ala carboxypeptidase A C-terminal" evidence="18">
    <location>
        <begin position="375"/>
        <end position="463"/>
    </location>
</feature>
<dbReference type="InterPro" id="IPR012338">
    <property type="entry name" value="Beta-lactam/transpept-like"/>
</dbReference>
<dbReference type="SMART" id="SM00936">
    <property type="entry name" value="PBP5_C"/>
    <property type="match status" value="1"/>
</dbReference>
<evidence type="ECO:0000256" key="11">
    <source>
        <dbReference type="ARBA" id="ARBA00023316"/>
    </source>
</evidence>
<dbReference type="InterPro" id="IPR001967">
    <property type="entry name" value="Peptidase_S11_N"/>
</dbReference>
<feature type="region of interest" description="Disordered" evidence="16">
    <location>
        <begin position="38"/>
        <end position="133"/>
    </location>
</feature>
<evidence type="ECO:0000256" key="12">
    <source>
        <dbReference type="ARBA" id="ARBA00034000"/>
    </source>
</evidence>
<dbReference type="PANTHER" id="PTHR21581">
    <property type="entry name" value="D-ALANYL-D-ALANINE CARBOXYPEPTIDASE"/>
    <property type="match status" value="1"/>
</dbReference>
<dbReference type="GO" id="GO:0071555">
    <property type="term" value="P:cell wall organization"/>
    <property type="evidence" value="ECO:0007669"/>
    <property type="project" value="UniProtKB-KW"/>
</dbReference>
<name>A0A8S0X6H8_9FIRM</name>
<evidence type="ECO:0000256" key="9">
    <source>
        <dbReference type="ARBA" id="ARBA00022960"/>
    </source>
</evidence>
<accession>A0A8S0X6H8</accession>
<evidence type="ECO:0000256" key="14">
    <source>
        <dbReference type="PIRSR" id="PIRSR618044-2"/>
    </source>
</evidence>
<comment type="function">
    <text evidence="1">Removes C-terminal D-alanyl residues from sugar-peptide cell wall precursors.</text>
</comment>
<dbReference type="AlphaFoldDB" id="A0A8S0X6H8"/>
<evidence type="ECO:0000256" key="2">
    <source>
        <dbReference type="ARBA" id="ARBA00004752"/>
    </source>
</evidence>
<dbReference type="InterPro" id="IPR012907">
    <property type="entry name" value="Peptidase_S11_C"/>
</dbReference>
<dbReference type="GO" id="GO:0009002">
    <property type="term" value="F:serine-type D-Ala-D-Ala carboxypeptidase activity"/>
    <property type="evidence" value="ECO:0007669"/>
    <property type="project" value="UniProtKB-EC"/>
</dbReference>
<evidence type="ECO:0000256" key="15">
    <source>
        <dbReference type="RuleBase" id="RU004016"/>
    </source>
</evidence>
<comment type="pathway">
    <text evidence="2">Cell wall biogenesis; peptidoglycan biosynthesis.</text>
</comment>
<keyword evidence="10" id="KW-0573">Peptidoglycan synthesis</keyword>
<evidence type="ECO:0000259" key="18">
    <source>
        <dbReference type="SMART" id="SM00936"/>
    </source>
</evidence>
<keyword evidence="8 19" id="KW-0378">Hydrolase</keyword>
<evidence type="ECO:0000256" key="16">
    <source>
        <dbReference type="SAM" id="MobiDB-lite"/>
    </source>
</evidence>
<dbReference type="InterPro" id="IPR015956">
    <property type="entry name" value="Peniciliin-bd_prot_C_sf"/>
</dbReference>
<dbReference type="GO" id="GO:0009252">
    <property type="term" value="P:peptidoglycan biosynthetic process"/>
    <property type="evidence" value="ECO:0007669"/>
    <property type="project" value="UniProtKB-KW"/>
</dbReference>
<reference evidence="20" key="1">
    <citation type="submission" date="2014-11" db="EMBL/GenBank/DDBJ databases">
        <authorList>
            <person name="Hornung B.V."/>
        </authorList>
    </citation>
    <scope>NUCLEOTIDE SEQUENCE</scope>
    <source>
        <strain evidence="20">INE</strain>
    </source>
</reference>
<keyword evidence="5 19" id="KW-0121">Carboxypeptidase</keyword>
<dbReference type="EMBL" id="CDGJ01000031">
    <property type="protein sequence ID" value="CEJ06519.1"/>
    <property type="molecule type" value="Genomic_DNA"/>
</dbReference>
<comment type="catalytic activity">
    <reaction evidence="12">
        <text>Preferential cleavage: (Ac)2-L-Lys-D-Ala-|-D-Ala. Also transpeptidation of peptidyl-alanyl moieties that are N-acyl substituents of D-alanine.</text>
        <dbReference type="EC" id="3.4.16.4"/>
    </reaction>
</comment>
<gene>
    <name evidence="20" type="ORF">DEACI_0967</name>
    <name evidence="19" type="ORF">DEACI_3209</name>
</gene>
<dbReference type="GO" id="GO:0006508">
    <property type="term" value="P:proteolysis"/>
    <property type="evidence" value="ECO:0007669"/>
    <property type="project" value="UniProtKB-KW"/>
</dbReference>
<dbReference type="PRINTS" id="PR00725">
    <property type="entry name" value="DADACBPTASE1"/>
</dbReference>
<protein>
    <recommendedName>
        <fullName evidence="4">serine-type D-Ala-D-Ala carboxypeptidase</fullName>
        <ecNumber evidence="4">3.4.16.4</ecNumber>
    </recommendedName>
</protein>
<dbReference type="EMBL" id="LR746496">
    <property type="protein sequence ID" value="CAA7602530.1"/>
    <property type="molecule type" value="Genomic_DNA"/>
</dbReference>
<dbReference type="InterPro" id="IPR037167">
    <property type="entry name" value="Peptidase_S11_C_sf"/>
</dbReference>
<feature type="binding site" evidence="14">
    <location>
        <position position="328"/>
    </location>
    <ligand>
        <name>substrate</name>
    </ligand>
</feature>
<evidence type="ECO:0000256" key="10">
    <source>
        <dbReference type="ARBA" id="ARBA00022984"/>
    </source>
</evidence>
<keyword evidence="6" id="KW-0645">Protease</keyword>
<keyword evidence="9" id="KW-0133">Cell shape</keyword>
<feature type="chain" id="PRO_5035780408" description="serine-type D-Ala-D-Ala carboxypeptidase" evidence="17">
    <location>
        <begin position="32"/>
        <end position="470"/>
    </location>
</feature>
<feature type="compositionally biased region" description="Low complexity" evidence="16">
    <location>
        <begin position="92"/>
        <end position="114"/>
    </location>
</feature>
<dbReference type="KEGG" id="aacx:DEACI_3209"/>
<dbReference type="RefSeq" id="WP_240985881.1">
    <property type="nucleotide sequence ID" value="NZ_CDGJ01000031.1"/>
</dbReference>
<evidence type="ECO:0000256" key="1">
    <source>
        <dbReference type="ARBA" id="ARBA00003217"/>
    </source>
</evidence>
<evidence type="ECO:0000256" key="8">
    <source>
        <dbReference type="ARBA" id="ARBA00022801"/>
    </source>
</evidence>
<dbReference type="Proteomes" id="UP000836597">
    <property type="component" value="Chromosome"/>
</dbReference>
<feature type="compositionally biased region" description="Polar residues" evidence="16">
    <location>
        <begin position="41"/>
        <end position="91"/>
    </location>
</feature>
<evidence type="ECO:0000313" key="19">
    <source>
        <dbReference type="EMBL" id="CAA7602530.1"/>
    </source>
</evidence>
<feature type="active site" description="Acyl-ester intermediate" evidence="13">
    <location>
        <position position="166"/>
    </location>
</feature>
<evidence type="ECO:0000313" key="21">
    <source>
        <dbReference type="Proteomes" id="UP001071230"/>
    </source>
</evidence>
<reference evidence="19" key="2">
    <citation type="submission" date="2020-01" db="EMBL/GenBank/DDBJ databases">
        <authorList>
            <person name="Hornung B."/>
        </authorList>
    </citation>
    <scope>NUCLEOTIDE SEQUENCE</scope>
    <source>
        <strain evidence="19">PacBioINE</strain>
    </source>
</reference>
<sequence length="470" mass="50524">MFKATRTLAVGSVFLCLIGFLTAVGPSSAFAAAAGGFPPTSLRQESQRVSRQGSRQASLQESQRVSRQGSRQASLQESQRVSRQGSRQVSLQESQRVSRQGSRQVSSQGPRRVSPPQRPGASPKPAVSSQAADSLRLSADAAVLMDAETGDVLYAKNAHKRRAPASTTKIMTAILGLELGKPEEIVTVSAKAAQVGEATLHLDPGEKLTLYELITGALLKSGNDACVAIAEQIAGSEGEFVRLMNEKALLLGATDTHFTNPNGLPDKNHYSSAYDLALMARYGLRIPAFAAITRLKETEIHFLQPDVSMDLRNTNKLLWSYPYADGVKTGTTNAAGKCLVASATKGGRRLVAVVLNAPDRFGDARKLLEWGFERTETTTLARAGQIMGDYPLPGTTGVPAFVAHTVRVSLSREAAGRLSARVVWDRPPRLPLQAGEEVGRCEVWAGEQKLTSVPLLSERAVSKDWLGRIR</sequence>
<dbReference type="SUPFAM" id="SSF56601">
    <property type="entry name" value="beta-lactamase/transpeptidase-like"/>
    <property type="match status" value="1"/>
</dbReference>
<organism evidence="19">
    <name type="scientific">Acididesulfobacillus acetoxydans</name>
    <dbReference type="NCBI Taxonomy" id="1561005"/>
    <lineage>
        <taxon>Bacteria</taxon>
        <taxon>Bacillati</taxon>
        <taxon>Bacillota</taxon>
        <taxon>Clostridia</taxon>
        <taxon>Eubacteriales</taxon>
        <taxon>Peptococcaceae</taxon>
        <taxon>Acididesulfobacillus</taxon>
    </lineage>
</organism>
<dbReference type="EC" id="3.4.16.4" evidence="4"/>
<dbReference type="Gene3D" id="3.40.710.10">
    <property type="entry name" value="DD-peptidase/beta-lactamase superfamily"/>
    <property type="match status" value="1"/>
</dbReference>
<evidence type="ECO:0000256" key="13">
    <source>
        <dbReference type="PIRSR" id="PIRSR618044-1"/>
    </source>
</evidence>
<dbReference type="PANTHER" id="PTHR21581:SF6">
    <property type="entry name" value="TRAFFICKING PROTEIN PARTICLE COMPLEX SUBUNIT 12"/>
    <property type="match status" value="1"/>
</dbReference>
<feature type="signal peptide" evidence="17">
    <location>
        <begin position="1"/>
        <end position="31"/>
    </location>
</feature>